<protein>
    <submittedName>
        <fullName evidence="1">Uncharacterized protein</fullName>
    </submittedName>
</protein>
<reference evidence="1 2" key="1">
    <citation type="journal article" date="2019" name="Sci. Rep.">
        <title>Orb-weaving spider Araneus ventricosus genome elucidates the spidroin gene catalogue.</title>
        <authorList>
            <person name="Kono N."/>
            <person name="Nakamura H."/>
            <person name="Ohtoshi R."/>
            <person name="Moran D.A.P."/>
            <person name="Shinohara A."/>
            <person name="Yoshida Y."/>
            <person name="Fujiwara M."/>
            <person name="Mori M."/>
            <person name="Tomita M."/>
            <person name="Arakawa K."/>
        </authorList>
    </citation>
    <scope>NUCLEOTIDE SEQUENCE [LARGE SCALE GENOMIC DNA]</scope>
</reference>
<dbReference type="AlphaFoldDB" id="A0A4Y2BVA8"/>
<accession>A0A4Y2BVA8</accession>
<name>A0A4Y2BVA8_ARAVE</name>
<dbReference type="EMBL" id="BGPR01000114">
    <property type="protein sequence ID" value="GBL95689.1"/>
    <property type="molecule type" value="Genomic_DNA"/>
</dbReference>
<organism evidence="1 2">
    <name type="scientific">Araneus ventricosus</name>
    <name type="common">Orbweaver spider</name>
    <name type="synonym">Epeira ventricosa</name>
    <dbReference type="NCBI Taxonomy" id="182803"/>
    <lineage>
        <taxon>Eukaryota</taxon>
        <taxon>Metazoa</taxon>
        <taxon>Ecdysozoa</taxon>
        <taxon>Arthropoda</taxon>
        <taxon>Chelicerata</taxon>
        <taxon>Arachnida</taxon>
        <taxon>Araneae</taxon>
        <taxon>Araneomorphae</taxon>
        <taxon>Entelegynae</taxon>
        <taxon>Araneoidea</taxon>
        <taxon>Araneidae</taxon>
        <taxon>Araneus</taxon>
    </lineage>
</organism>
<gene>
    <name evidence="1" type="ORF">AVEN_651_1</name>
</gene>
<sequence>MSTADEVIAHEQKFSIAEILNTNEVTKFSIEKTMLEENPDSPIATTVCNSEEDIFENEQVSSDQRVVLDECYETAEIGISKKEISTKLRQRECQDLKRLRLAY</sequence>
<evidence type="ECO:0000313" key="1">
    <source>
        <dbReference type="EMBL" id="GBL95689.1"/>
    </source>
</evidence>
<proteinExistence type="predicted"/>
<evidence type="ECO:0000313" key="2">
    <source>
        <dbReference type="Proteomes" id="UP000499080"/>
    </source>
</evidence>
<comment type="caution">
    <text evidence="1">The sequence shown here is derived from an EMBL/GenBank/DDBJ whole genome shotgun (WGS) entry which is preliminary data.</text>
</comment>
<keyword evidence="2" id="KW-1185">Reference proteome</keyword>
<dbReference type="Proteomes" id="UP000499080">
    <property type="component" value="Unassembled WGS sequence"/>
</dbReference>